<evidence type="ECO:0000313" key="1">
    <source>
        <dbReference type="EMBL" id="SDB11677.1"/>
    </source>
</evidence>
<dbReference type="InterPro" id="IPR015946">
    <property type="entry name" value="KH_dom-like_a/b"/>
</dbReference>
<dbReference type="SUPFAM" id="SSF82784">
    <property type="entry name" value="OsmC-like"/>
    <property type="match status" value="1"/>
</dbReference>
<sequence length="139" mass="13965">MAVVSKADAQWNGSLKEGGGEVAFGTFRGSYSFASRFETGAGTNPEQLIAAAHAGCYSMQLSGVLTAGGNPPTSIDTTAEVTIEAGVGITGIKLVTEAAVPGISAEAFAEAANKAKEICPVSKALAAVENITLEATLKS</sequence>
<dbReference type="InterPro" id="IPR003718">
    <property type="entry name" value="OsmC/Ohr_fam"/>
</dbReference>
<protein>
    <submittedName>
        <fullName evidence="1">Osmotically inducible protein OsmC</fullName>
    </submittedName>
</protein>
<dbReference type="Pfam" id="PF02566">
    <property type="entry name" value="OsmC"/>
    <property type="match status" value="1"/>
</dbReference>
<evidence type="ECO:0000313" key="2">
    <source>
        <dbReference type="Proteomes" id="UP000199071"/>
    </source>
</evidence>
<keyword evidence="2" id="KW-1185">Reference proteome</keyword>
<organism evidence="1 2">
    <name type="scientific">Bauldia litoralis</name>
    <dbReference type="NCBI Taxonomy" id="665467"/>
    <lineage>
        <taxon>Bacteria</taxon>
        <taxon>Pseudomonadati</taxon>
        <taxon>Pseudomonadota</taxon>
        <taxon>Alphaproteobacteria</taxon>
        <taxon>Hyphomicrobiales</taxon>
        <taxon>Kaistiaceae</taxon>
        <taxon>Bauldia</taxon>
    </lineage>
</organism>
<reference evidence="1 2" key="1">
    <citation type="submission" date="2016-10" db="EMBL/GenBank/DDBJ databases">
        <authorList>
            <person name="de Groot N.N."/>
        </authorList>
    </citation>
    <scope>NUCLEOTIDE SEQUENCE [LARGE SCALE GENOMIC DNA]</scope>
    <source>
        <strain evidence="1 2">ATCC 35022</strain>
    </source>
</reference>
<dbReference type="EMBL" id="FMXQ01000002">
    <property type="protein sequence ID" value="SDB11677.1"/>
    <property type="molecule type" value="Genomic_DNA"/>
</dbReference>
<proteinExistence type="predicted"/>
<accession>A0A1G6ATG2</accession>
<dbReference type="PANTHER" id="PTHR42830">
    <property type="entry name" value="OSMOTICALLY INDUCIBLE FAMILY PROTEIN"/>
    <property type="match status" value="1"/>
</dbReference>
<dbReference type="Proteomes" id="UP000199071">
    <property type="component" value="Unassembled WGS sequence"/>
</dbReference>
<dbReference type="NCBIfam" id="TIGR03562">
    <property type="entry name" value="osmo_induc_OsmC"/>
    <property type="match status" value="1"/>
</dbReference>
<gene>
    <name evidence="1" type="ORF">SAMN02982931_00847</name>
</gene>
<dbReference type="OrthoDB" id="9807532at2"/>
<dbReference type="InterPro" id="IPR019904">
    <property type="entry name" value="Peroxiredoxin_OsmC"/>
</dbReference>
<dbReference type="AlphaFoldDB" id="A0A1G6ATG2"/>
<dbReference type="GO" id="GO:0004601">
    <property type="term" value="F:peroxidase activity"/>
    <property type="evidence" value="ECO:0007669"/>
    <property type="project" value="InterPro"/>
</dbReference>
<dbReference type="InterPro" id="IPR052707">
    <property type="entry name" value="OsmC_Ohr_Peroxiredoxin"/>
</dbReference>
<name>A0A1G6ATG2_9HYPH</name>
<dbReference type="STRING" id="665467.SAMN02982931_00847"/>
<dbReference type="PANTHER" id="PTHR42830:SF1">
    <property type="entry name" value="OSMOTICALLY INDUCIBLE FAMILY PROTEIN"/>
    <property type="match status" value="1"/>
</dbReference>
<dbReference type="GO" id="GO:0006979">
    <property type="term" value="P:response to oxidative stress"/>
    <property type="evidence" value="ECO:0007669"/>
    <property type="project" value="InterPro"/>
</dbReference>
<dbReference type="InterPro" id="IPR036102">
    <property type="entry name" value="OsmC/Ohrsf"/>
</dbReference>
<dbReference type="Gene3D" id="3.30.300.20">
    <property type="match status" value="1"/>
</dbReference>